<feature type="domain" description="Luciferase-like" evidence="2">
    <location>
        <begin position="132"/>
        <end position="258"/>
    </location>
</feature>
<dbReference type="EMBL" id="JACHJQ010000006">
    <property type="protein sequence ID" value="MBB4909842.1"/>
    <property type="molecule type" value="Genomic_DNA"/>
</dbReference>
<gene>
    <name evidence="3" type="ORF">FHR82_006100</name>
</gene>
<dbReference type="InterPro" id="IPR050564">
    <property type="entry name" value="F420-G6PD/mer"/>
</dbReference>
<dbReference type="PANTHER" id="PTHR43244">
    <property type="match status" value="1"/>
</dbReference>
<evidence type="ECO:0000259" key="2">
    <source>
        <dbReference type="Pfam" id="PF00296"/>
    </source>
</evidence>
<dbReference type="PANTHER" id="PTHR43244:SF1">
    <property type="entry name" value="5,10-METHYLENETETRAHYDROMETHANOPTERIN REDUCTASE"/>
    <property type="match status" value="1"/>
</dbReference>
<organism evidence="3 4">
    <name type="scientific">Actinophytocola algeriensis</name>
    <dbReference type="NCBI Taxonomy" id="1768010"/>
    <lineage>
        <taxon>Bacteria</taxon>
        <taxon>Bacillati</taxon>
        <taxon>Actinomycetota</taxon>
        <taxon>Actinomycetes</taxon>
        <taxon>Pseudonocardiales</taxon>
        <taxon>Pseudonocardiaceae</taxon>
    </lineage>
</organism>
<sequence length="284" mass="30606">MHNGAIMVDGLGEFGVYTFDFERQPVARARESIQELDELGWRAFWFPEVGGREAFSLAGTLLAATQNITVVNGIAQVTARSAPAAHGGAALLAEAYPGRYLLGLGIGQGRPGVKPLSVMGDYLDELDALGKVPRVLAAYGPKMLALARDRALGAHTYHVNVDHTARARGVLGSGTFLAVEHAVLFEDNPATARAIAREHLHPYLTTPFNIAKFRRLGYTDDDIDHGGSDRIVDDLVFWGSPETVVARLREHREAGADHVAVQVIGADDTMPHWRLLGEALGGGR</sequence>
<dbReference type="SUPFAM" id="SSF51679">
    <property type="entry name" value="Bacterial luciferase-like"/>
    <property type="match status" value="1"/>
</dbReference>
<name>A0A7W7QA40_9PSEU</name>
<reference evidence="3 4" key="1">
    <citation type="submission" date="2020-08" db="EMBL/GenBank/DDBJ databases">
        <title>Genomic Encyclopedia of Type Strains, Phase III (KMG-III): the genomes of soil and plant-associated and newly described type strains.</title>
        <authorList>
            <person name="Whitman W."/>
        </authorList>
    </citation>
    <scope>NUCLEOTIDE SEQUENCE [LARGE SCALE GENOMIC DNA]</scope>
    <source>
        <strain evidence="3 4">CECT 8960</strain>
    </source>
</reference>
<keyword evidence="1" id="KW-0560">Oxidoreductase</keyword>
<keyword evidence="4" id="KW-1185">Reference proteome</keyword>
<dbReference type="Gene3D" id="3.20.20.30">
    <property type="entry name" value="Luciferase-like domain"/>
    <property type="match status" value="2"/>
</dbReference>
<dbReference type="RefSeq" id="WP_225943921.1">
    <property type="nucleotide sequence ID" value="NZ_JACHJQ010000006.1"/>
</dbReference>
<dbReference type="Proteomes" id="UP000520767">
    <property type="component" value="Unassembled WGS sequence"/>
</dbReference>
<dbReference type="InterPro" id="IPR036661">
    <property type="entry name" value="Luciferase-like_sf"/>
</dbReference>
<protein>
    <submittedName>
        <fullName evidence="3">Putative F420-dependent oxidoreductase</fullName>
    </submittedName>
</protein>
<dbReference type="Pfam" id="PF00296">
    <property type="entry name" value="Bac_luciferase"/>
    <property type="match status" value="2"/>
</dbReference>
<dbReference type="InterPro" id="IPR011251">
    <property type="entry name" value="Luciferase-like_dom"/>
</dbReference>
<comment type="caution">
    <text evidence="3">The sequence shown here is derived from an EMBL/GenBank/DDBJ whole genome shotgun (WGS) entry which is preliminary data.</text>
</comment>
<evidence type="ECO:0000313" key="4">
    <source>
        <dbReference type="Proteomes" id="UP000520767"/>
    </source>
</evidence>
<evidence type="ECO:0000313" key="3">
    <source>
        <dbReference type="EMBL" id="MBB4909842.1"/>
    </source>
</evidence>
<dbReference type="NCBIfam" id="TIGR03620">
    <property type="entry name" value="F420_MSMEG_4141"/>
    <property type="match status" value="1"/>
</dbReference>
<dbReference type="AlphaFoldDB" id="A0A7W7QA40"/>
<dbReference type="InterPro" id="IPR019922">
    <property type="entry name" value="Lucif-like_OxRdatse_MSMEG_4141"/>
</dbReference>
<feature type="domain" description="Luciferase-like" evidence="2">
    <location>
        <begin position="24"/>
        <end position="109"/>
    </location>
</feature>
<accession>A0A7W7QA40</accession>
<dbReference type="GO" id="GO:0016705">
    <property type="term" value="F:oxidoreductase activity, acting on paired donors, with incorporation or reduction of molecular oxygen"/>
    <property type="evidence" value="ECO:0007669"/>
    <property type="project" value="InterPro"/>
</dbReference>
<proteinExistence type="predicted"/>
<evidence type="ECO:0000256" key="1">
    <source>
        <dbReference type="ARBA" id="ARBA00023002"/>
    </source>
</evidence>